<protein>
    <submittedName>
        <fullName evidence="2">Uncharacterized protein</fullName>
    </submittedName>
</protein>
<comment type="caution">
    <text evidence="2">The sequence shown here is derived from an EMBL/GenBank/DDBJ whole genome shotgun (WGS) entry which is preliminary data.</text>
</comment>
<accession>A0A6L5BDR1</accession>
<dbReference type="PANTHER" id="PTHR35122">
    <property type="entry name" value="OSJNBA0093F12.14 PROTEIN"/>
    <property type="match status" value="1"/>
</dbReference>
<feature type="region of interest" description="Disordered" evidence="1">
    <location>
        <begin position="66"/>
        <end position="126"/>
    </location>
</feature>
<sequence>MAAANSQTRGLIGVGKRFINQIRTGTCPDPTKPLSLTIRRAVHQSVYDKNVDDHIRPAFVPDEVTQRQSDHYWAPHPKTGVFGPADGESQDAGSNTSPYGASAESVLEQKTFFRPLEDLDKPIPEN</sequence>
<dbReference type="Proteomes" id="UP000593563">
    <property type="component" value="Unassembled WGS sequence"/>
</dbReference>
<proteinExistence type="predicted"/>
<feature type="compositionally biased region" description="Basic and acidic residues" evidence="1">
    <location>
        <begin position="115"/>
        <end position="126"/>
    </location>
</feature>
<dbReference type="Pfam" id="PF22272">
    <property type="entry name" value="LEA_3b"/>
    <property type="match status" value="1"/>
</dbReference>
<evidence type="ECO:0000313" key="3">
    <source>
        <dbReference type="Proteomes" id="UP000593563"/>
    </source>
</evidence>
<organism evidence="2 3">
    <name type="scientific">Apium graveolens</name>
    <name type="common">Celery</name>
    <dbReference type="NCBI Taxonomy" id="4045"/>
    <lineage>
        <taxon>Eukaryota</taxon>
        <taxon>Viridiplantae</taxon>
        <taxon>Streptophyta</taxon>
        <taxon>Embryophyta</taxon>
        <taxon>Tracheophyta</taxon>
        <taxon>Spermatophyta</taxon>
        <taxon>Magnoliopsida</taxon>
        <taxon>eudicotyledons</taxon>
        <taxon>Gunneridae</taxon>
        <taxon>Pentapetalae</taxon>
        <taxon>asterids</taxon>
        <taxon>campanulids</taxon>
        <taxon>Apiales</taxon>
        <taxon>Apiaceae</taxon>
        <taxon>Apioideae</taxon>
        <taxon>apioid superclade</taxon>
        <taxon>Apieae</taxon>
        <taxon>Apium</taxon>
    </lineage>
</organism>
<dbReference type="EMBL" id="WRXP01001577">
    <property type="protein sequence ID" value="KAF1002194.1"/>
    <property type="molecule type" value="Genomic_DNA"/>
</dbReference>
<evidence type="ECO:0000256" key="1">
    <source>
        <dbReference type="SAM" id="MobiDB-lite"/>
    </source>
</evidence>
<dbReference type="AlphaFoldDB" id="A0A6L5BDR1"/>
<dbReference type="InterPro" id="IPR039291">
    <property type="entry name" value="At5g17165-like"/>
</dbReference>
<gene>
    <name evidence="2" type="ORF">AG4045_008768</name>
</gene>
<evidence type="ECO:0000313" key="2">
    <source>
        <dbReference type="EMBL" id="KAF1002194.1"/>
    </source>
</evidence>
<reference evidence="2" key="1">
    <citation type="submission" date="2020-01" db="EMBL/GenBank/DDBJ databases">
        <title>The Celery Genome Sequence Reveals Sequential Paleo-tetraploidization, Resistance Gene Elimination, Karyotype Evolution, and Functional Innovation in Apiales.</title>
        <authorList>
            <person name="Song X."/>
        </authorList>
    </citation>
    <scope>NUCLEOTIDE SEQUENCE</scope>
    <source>
        <tissue evidence="2">Leaf</tissue>
    </source>
</reference>
<keyword evidence="3" id="KW-1185">Reference proteome</keyword>
<dbReference type="PANTHER" id="PTHR35122:SF2">
    <property type="entry name" value="OS04G0598000 PROTEIN"/>
    <property type="match status" value="1"/>
</dbReference>
<name>A0A6L5BDR1_APIGR</name>